<feature type="chain" id="PRO_5044999411" description="Neutral metalloproteinase" evidence="12">
    <location>
        <begin position="27"/>
        <end position="560"/>
    </location>
</feature>
<name>A0ABS2NIB2_9BACI</name>
<dbReference type="PANTHER" id="PTHR33794:SF3">
    <property type="entry name" value="NEUTRAL PROTEASE B"/>
    <property type="match status" value="1"/>
</dbReference>
<keyword evidence="9 12" id="KW-0862">Zinc</keyword>
<dbReference type="InterPro" id="IPR013856">
    <property type="entry name" value="Peptidase_M4_domain"/>
</dbReference>
<feature type="region of interest" description="Disordered" evidence="13">
    <location>
        <begin position="225"/>
        <end position="250"/>
    </location>
</feature>
<evidence type="ECO:0000313" key="18">
    <source>
        <dbReference type="EMBL" id="MBM7587592.1"/>
    </source>
</evidence>
<dbReference type="PANTHER" id="PTHR33794">
    <property type="entry name" value="BACILLOLYSIN"/>
    <property type="match status" value="1"/>
</dbReference>
<evidence type="ECO:0000256" key="1">
    <source>
        <dbReference type="ARBA" id="ARBA00001947"/>
    </source>
</evidence>
<evidence type="ECO:0000256" key="3">
    <source>
        <dbReference type="ARBA" id="ARBA00009388"/>
    </source>
</evidence>
<evidence type="ECO:0000256" key="10">
    <source>
        <dbReference type="ARBA" id="ARBA00022837"/>
    </source>
</evidence>
<comment type="function">
    <text evidence="12">Extracellular zinc metalloprotease.</text>
</comment>
<feature type="signal peptide" evidence="12">
    <location>
        <begin position="1"/>
        <end position="26"/>
    </location>
</feature>
<dbReference type="InterPro" id="IPR050728">
    <property type="entry name" value="Zinc_Metalloprotease_M4"/>
</dbReference>
<keyword evidence="11 12" id="KW-0482">Metalloprotease</keyword>
<dbReference type="Pfam" id="PF01447">
    <property type="entry name" value="Peptidase_M4"/>
    <property type="match status" value="1"/>
</dbReference>
<dbReference type="CDD" id="cd09597">
    <property type="entry name" value="M4_TLP"/>
    <property type="match status" value="1"/>
</dbReference>
<evidence type="ECO:0000256" key="11">
    <source>
        <dbReference type="ARBA" id="ARBA00023049"/>
    </source>
</evidence>
<feature type="compositionally biased region" description="Gly residues" evidence="13">
    <location>
        <begin position="233"/>
        <end position="245"/>
    </location>
</feature>
<dbReference type="EC" id="3.4.24.-" evidence="12"/>
<dbReference type="RefSeq" id="WP_205174774.1">
    <property type="nucleotide sequence ID" value="NZ_JAFBDZ010000005.1"/>
</dbReference>
<evidence type="ECO:0000256" key="6">
    <source>
        <dbReference type="ARBA" id="ARBA00022723"/>
    </source>
</evidence>
<comment type="similarity">
    <text evidence="3 12">Belongs to the peptidase M4 family.</text>
</comment>
<dbReference type="InterPro" id="IPR011096">
    <property type="entry name" value="FTP_domain"/>
</dbReference>
<keyword evidence="10" id="KW-0106">Calcium</keyword>
<feature type="domain" description="Peptidase M4 C-terminal" evidence="15">
    <location>
        <begin position="397"/>
        <end position="559"/>
    </location>
</feature>
<feature type="domain" description="PepSY" evidence="16">
    <location>
        <begin position="150"/>
        <end position="220"/>
    </location>
</feature>
<evidence type="ECO:0000256" key="5">
    <source>
        <dbReference type="ARBA" id="ARBA00022670"/>
    </source>
</evidence>
<comment type="caution">
    <text evidence="18">The sequence shown here is derived from an EMBL/GenBank/DDBJ whole genome shotgun (WGS) entry which is preliminary data.</text>
</comment>
<evidence type="ECO:0000256" key="7">
    <source>
        <dbReference type="ARBA" id="ARBA00022729"/>
    </source>
</evidence>
<feature type="domain" description="FTP" evidence="17">
    <location>
        <begin position="82"/>
        <end position="130"/>
    </location>
</feature>
<dbReference type="InterPro" id="IPR001570">
    <property type="entry name" value="Peptidase_M4_C_domain"/>
</dbReference>
<keyword evidence="8 12" id="KW-0378">Hydrolase</keyword>
<dbReference type="InterPro" id="IPR025711">
    <property type="entry name" value="PepSY"/>
</dbReference>
<evidence type="ECO:0000259" key="17">
    <source>
        <dbReference type="Pfam" id="PF07504"/>
    </source>
</evidence>
<evidence type="ECO:0000259" key="16">
    <source>
        <dbReference type="Pfam" id="PF03413"/>
    </source>
</evidence>
<evidence type="ECO:0000256" key="9">
    <source>
        <dbReference type="ARBA" id="ARBA00022833"/>
    </source>
</evidence>
<keyword evidence="5 12" id="KW-0645">Protease</keyword>
<dbReference type="Gene3D" id="3.10.170.10">
    <property type="match status" value="1"/>
</dbReference>
<sequence length="560" mass="60567">MKKTAIAVGLATGLMVSPIFSPQALGAPDSYAQFNMNKEVGTPQFISGKLTQPSSKNAEEIVFNYLNGKKKNYKFASEAKNSFVVKEKKKDKLGFTYLRLQQVYKGVPVYGSEMTAHVNKDGVLTAISGASIPNLDQKNGLKKEKKLKAKEAVSIGEKDLLAEIGTQPQYEYKPTTDYVVYVDSNKEAHYAYLVNYNFLTPEPGNWSYFVDATSGEVLSKYNEIHHGKKENGNGKGKPGDGGTGSGTDVVGTGKGVLGDTKSINTYLSSSTYYLQDNTRGGGVFTYDASNRSRLPGSLWDDADNVLNEAYDGAAVDAHYYAGQTYDYYLETFNRNSYDGQGAPLHSTVHYGRSYNNAFWNGQQMVYGDGDGSTFIPLSGALDVIAHELTHAVTDTTADLIYQNESGAINESMSDIFGTLVEFYANNNPDWEIGEDVYTPNQAGDALRSMSDPTKYNDPDHYSKRYTGTGDNGGVHINSGIGNKAAYLLSEGGTHYGVTVTGIGTAKTGDIYYRALTQYLTPTSTFSQLRSAAVQSATDLYGAGSSEVASVNAAFDAVGVK</sequence>
<keyword evidence="19" id="KW-1185">Reference proteome</keyword>
<gene>
    <name evidence="18" type="ORF">JOC86_004166</name>
</gene>
<dbReference type="Pfam" id="PF02868">
    <property type="entry name" value="Peptidase_M4_C"/>
    <property type="match status" value="1"/>
</dbReference>
<evidence type="ECO:0000256" key="12">
    <source>
        <dbReference type="RuleBase" id="RU366073"/>
    </source>
</evidence>
<evidence type="ECO:0000256" key="13">
    <source>
        <dbReference type="SAM" id="MobiDB-lite"/>
    </source>
</evidence>
<comment type="subcellular location">
    <subcellularLocation>
        <location evidence="2 12">Secreted</location>
    </subcellularLocation>
</comment>
<dbReference type="SUPFAM" id="SSF55486">
    <property type="entry name" value="Metalloproteases ('zincins'), catalytic domain"/>
    <property type="match status" value="1"/>
</dbReference>
<dbReference type="Proteomes" id="UP001646157">
    <property type="component" value="Unassembled WGS sequence"/>
</dbReference>
<dbReference type="Pfam" id="PF07504">
    <property type="entry name" value="FTP"/>
    <property type="match status" value="1"/>
</dbReference>
<evidence type="ECO:0000313" key="19">
    <source>
        <dbReference type="Proteomes" id="UP001646157"/>
    </source>
</evidence>
<dbReference type="EMBL" id="JAFBDZ010000005">
    <property type="protein sequence ID" value="MBM7587592.1"/>
    <property type="molecule type" value="Genomic_DNA"/>
</dbReference>
<dbReference type="Pfam" id="PF03413">
    <property type="entry name" value="PepSY"/>
    <property type="match status" value="1"/>
</dbReference>
<organism evidence="18 19">
    <name type="scientific">Rossellomorea pakistanensis</name>
    <dbReference type="NCBI Taxonomy" id="992288"/>
    <lineage>
        <taxon>Bacteria</taxon>
        <taxon>Bacillati</taxon>
        <taxon>Bacillota</taxon>
        <taxon>Bacilli</taxon>
        <taxon>Bacillales</taxon>
        <taxon>Bacillaceae</taxon>
        <taxon>Rossellomorea</taxon>
    </lineage>
</organism>
<protein>
    <recommendedName>
        <fullName evidence="12">Neutral metalloproteinase</fullName>
        <ecNumber evidence="12">3.4.24.-</ecNumber>
    </recommendedName>
</protein>
<evidence type="ECO:0000259" key="14">
    <source>
        <dbReference type="Pfam" id="PF01447"/>
    </source>
</evidence>
<evidence type="ECO:0000256" key="4">
    <source>
        <dbReference type="ARBA" id="ARBA00022525"/>
    </source>
</evidence>
<feature type="domain" description="Peptidase M4" evidence="14">
    <location>
        <begin position="251"/>
        <end position="394"/>
    </location>
</feature>
<keyword evidence="6" id="KW-0479">Metal-binding</keyword>
<proteinExistence type="inferred from homology"/>
<dbReference type="PRINTS" id="PR00730">
    <property type="entry name" value="THERMOLYSIN"/>
</dbReference>
<evidence type="ECO:0000256" key="8">
    <source>
        <dbReference type="ARBA" id="ARBA00022801"/>
    </source>
</evidence>
<keyword evidence="4 12" id="KW-0964">Secreted</keyword>
<dbReference type="InterPro" id="IPR023612">
    <property type="entry name" value="Peptidase_M4"/>
</dbReference>
<evidence type="ECO:0000259" key="15">
    <source>
        <dbReference type="Pfam" id="PF02868"/>
    </source>
</evidence>
<dbReference type="Gene3D" id="1.10.390.10">
    <property type="entry name" value="Neutral Protease Domain 2"/>
    <property type="match status" value="1"/>
</dbReference>
<keyword evidence="7 12" id="KW-0732">Signal</keyword>
<evidence type="ECO:0000256" key="2">
    <source>
        <dbReference type="ARBA" id="ARBA00004613"/>
    </source>
</evidence>
<accession>A0ABS2NIB2</accession>
<comment type="cofactor">
    <cofactor evidence="1 12">
        <name>Zn(2+)</name>
        <dbReference type="ChEBI" id="CHEBI:29105"/>
    </cofactor>
</comment>
<dbReference type="GO" id="GO:0016787">
    <property type="term" value="F:hydrolase activity"/>
    <property type="evidence" value="ECO:0007669"/>
    <property type="project" value="UniProtKB-KW"/>
</dbReference>
<dbReference type="Gene3D" id="3.10.450.40">
    <property type="match status" value="1"/>
</dbReference>
<reference evidence="18 19" key="1">
    <citation type="submission" date="2021-01" db="EMBL/GenBank/DDBJ databases">
        <title>Genomic Encyclopedia of Type Strains, Phase IV (KMG-IV): sequencing the most valuable type-strain genomes for metagenomic binning, comparative biology and taxonomic classification.</title>
        <authorList>
            <person name="Goeker M."/>
        </authorList>
    </citation>
    <scope>NUCLEOTIDE SEQUENCE [LARGE SCALE GENOMIC DNA]</scope>
    <source>
        <strain evidence="18 19">DSM 24834</strain>
    </source>
</reference>
<dbReference type="Gene3D" id="3.10.450.490">
    <property type="match status" value="1"/>
</dbReference>
<dbReference type="InterPro" id="IPR027268">
    <property type="entry name" value="Peptidase_M4/M1_CTD_sf"/>
</dbReference>